<keyword evidence="8" id="KW-1185">Reference proteome</keyword>
<name>A0A2A4G304_9SPHN</name>
<evidence type="ECO:0000259" key="6">
    <source>
        <dbReference type="Pfam" id="PF02668"/>
    </source>
</evidence>
<dbReference type="Pfam" id="PF02668">
    <property type="entry name" value="TauD"/>
    <property type="match status" value="1"/>
</dbReference>
<proteinExistence type="inferred from homology"/>
<dbReference type="PANTHER" id="PTHR43779">
    <property type="entry name" value="DIOXYGENASE RV0097-RELATED"/>
    <property type="match status" value="1"/>
</dbReference>
<evidence type="ECO:0000256" key="3">
    <source>
        <dbReference type="ARBA" id="ARBA00022964"/>
    </source>
</evidence>
<evidence type="ECO:0000256" key="5">
    <source>
        <dbReference type="ARBA" id="ARBA00023004"/>
    </source>
</evidence>
<keyword evidence="4" id="KW-0560">Oxidoreductase</keyword>
<dbReference type="AlphaFoldDB" id="A0A2A4G304"/>
<evidence type="ECO:0000256" key="4">
    <source>
        <dbReference type="ARBA" id="ARBA00023002"/>
    </source>
</evidence>
<keyword evidence="5" id="KW-0408">Iron</keyword>
<dbReference type="InterPro" id="IPR003819">
    <property type="entry name" value="TauD/TfdA-like"/>
</dbReference>
<sequence length="308" mass="34598">MAYSVEALHEGLGFGKQVIGLRREDIDVEAVRAELRDYWIRDGLVVFRGSEVTPAFQIELSRVFGELEIHPIRELRSAEHDELITLVSDKQKEGLFAVDGVESVAFLPWHSDLIFVDRINHGGLLTAQRISSWGGETGFIDQVQAYELLPDDLKAEIEGLEVVYQLCINPGGSRYGTKSTVRTIITSDFEKSVGPRLDSDFPPVVHPLVFIQPDTGRKVLNLSPFGALHILGRDDEAGHALLRRLVDHLTACPSYFHRWQPSEMLLWDNWRMAHCVTGAAPDEVRVMQRTTIMGDYGLGRRLDARQAA</sequence>
<keyword evidence="3 7" id="KW-0223">Dioxygenase</keyword>
<organism evidence="7 8">
    <name type="scientific">Rhizorhabdus dicambivorans</name>
    <dbReference type="NCBI Taxonomy" id="1850238"/>
    <lineage>
        <taxon>Bacteria</taxon>
        <taxon>Pseudomonadati</taxon>
        <taxon>Pseudomonadota</taxon>
        <taxon>Alphaproteobacteria</taxon>
        <taxon>Sphingomonadales</taxon>
        <taxon>Sphingomonadaceae</taxon>
        <taxon>Rhizorhabdus</taxon>
    </lineage>
</organism>
<reference evidence="7 8" key="1">
    <citation type="submission" date="2017-09" db="EMBL/GenBank/DDBJ databases">
        <title>The Catabolism of 3,6-Dichlorosalicylic acid is Initiated by the Cytochrome P450 Monooxygenase DsmABC in Rhizorhabdus dicambivorans Ndbn-20.</title>
        <authorList>
            <person name="Na L."/>
        </authorList>
    </citation>
    <scope>NUCLEOTIDE SEQUENCE [LARGE SCALE GENOMIC DNA]</scope>
    <source>
        <strain evidence="7 8">Ndbn-20m</strain>
    </source>
</reference>
<evidence type="ECO:0000313" key="7">
    <source>
        <dbReference type="EMBL" id="PCE44416.1"/>
    </source>
</evidence>
<keyword evidence="2" id="KW-0479">Metal-binding</keyword>
<comment type="similarity">
    <text evidence="1">Belongs to the TfdA dioxygenase family.</text>
</comment>
<dbReference type="InterPro" id="IPR051178">
    <property type="entry name" value="TfdA_dioxygenase"/>
</dbReference>
<gene>
    <name evidence="7" type="ORF">COO09_00235</name>
</gene>
<dbReference type="GO" id="GO:0016706">
    <property type="term" value="F:2-oxoglutarate-dependent dioxygenase activity"/>
    <property type="evidence" value="ECO:0007669"/>
    <property type="project" value="UniProtKB-ARBA"/>
</dbReference>
<accession>A0A2A4G304</accession>
<dbReference type="EMBL" id="NWUF01000001">
    <property type="protein sequence ID" value="PCE44416.1"/>
    <property type="molecule type" value="Genomic_DNA"/>
</dbReference>
<dbReference type="KEGG" id="rdi:CMV14_10850"/>
<evidence type="ECO:0000256" key="2">
    <source>
        <dbReference type="ARBA" id="ARBA00022723"/>
    </source>
</evidence>
<dbReference type="InterPro" id="IPR042098">
    <property type="entry name" value="TauD-like_sf"/>
</dbReference>
<dbReference type="OrthoDB" id="7209371at2"/>
<protein>
    <submittedName>
        <fullName evidence="7">TauD/TfdA family dioxygenase</fullName>
    </submittedName>
</protein>
<dbReference type="PANTHER" id="PTHR43779:SF3">
    <property type="entry name" value="(3R)-3-[(CARBOXYMETHYL)AMINO]FATTY ACID OXYGENASE_DECARBOXYLASE"/>
    <property type="match status" value="1"/>
</dbReference>
<dbReference type="SUPFAM" id="SSF51197">
    <property type="entry name" value="Clavaminate synthase-like"/>
    <property type="match status" value="1"/>
</dbReference>
<dbReference type="Proteomes" id="UP000218934">
    <property type="component" value="Unassembled WGS sequence"/>
</dbReference>
<feature type="domain" description="TauD/TfdA-like" evidence="6">
    <location>
        <begin position="10"/>
        <end position="291"/>
    </location>
</feature>
<evidence type="ECO:0000313" key="8">
    <source>
        <dbReference type="Proteomes" id="UP000218934"/>
    </source>
</evidence>
<dbReference type="GO" id="GO:0046872">
    <property type="term" value="F:metal ion binding"/>
    <property type="evidence" value="ECO:0007669"/>
    <property type="project" value="UniProtKB-KW"/>
</dbReference>
<comment type="caution">
    <text evidence="7">The sequence shown here is derived from an EMBL/GenBank/DDBJ whole genome shotgun (WGS) entry which is preliminary data.</text>
</comment>
<dbReference type="Gene3D" id="3.60.130.10">
    <property type="entry name" value="Clavaminate synthase-like"/>
    <property type="match status" value="1"/>
</dbReference>
<evidence type="ECO:0000256" key="1">
    <source>
        <dbReference type="ARBA" id="ARBA00005896"/>
    </source>
</evidence>